<gene>
    <name evidence="1" type="ORF">HY834_07865</name>
</gene>
<dbReference type="Proteomes" id="UP000782610">
    <property type="component" value="Unassembled WGS sequence"/>
</dbReference>
<proteinExistence type="predicted"/>
<name>A0A933NYN5_9HYPH</name>
<comment type="caution">
    <text evidence="1">The sequence shown here is derived from an EMBL/GenBank/DDBJ whole genome shotgun (WGS) entry which is preliminary data.</text>
</comment>
<organism evidence="1 2">
    <name type="scientific">Devosia nanyangense</name>
    <dbReference type="NCBI Taxonomy" id="1228055"/>
    <lineage>
        <taxon>Bacteria</taxon>
        <taxon>Pseudomonadati</taxon>
        <taxon>Pseudomonadota</taxon>
        <taxon>Alphaproteobacteria</taxon>
        <taxon>Hyphomicrobiales</taxon>
        <taxon>Devosiaceae</taxon>
        <taxon>Devosia</taxon>
    </lineage>
</organism>
<reference evidence="1" key="1">
    <citation type="submission" date="2020-07" db="EMBL/GenBank/DDBJ databases">
        <title>Huge and variable diversity of episymbiotic CPR bacteria and DPANN archaea in groundwater ecosystems.</title>
        <authorList>
            <person name="He C.Y."/>
            <person name="Keren R."/>
            <person name="Whittaker M."/>
            <person name="Farag I.F."/>
            <person name="Doudna J."/>
            <person name="Cate J.H.D."/>
            <person name="Banfield J.F."/>
        </authorList>
    </citation>
    <scope>NUCLEOTIDE SEQUENCE</scope>
    <source>
        <strain evidence="1">NC_groundwater_1586_Pr3_B-0.1um_66_15</strain>
    </source>
</reference>
<dbReference type="EMBL" id="JACRAF010000022">
    <property type="protein sequence ID" value="MBI4921652.1"/>
    <property type="molecule type" value="Genomic_DNA"/>
</dbReference>
<dbReference type="AlphaFoldDB" id="A0A933NYN5"/>
<protein>
    <submittedName>
        <fullName evidence="1">Uncharacterized protein</fullName>
    </submittedName>
</protein>
<sequence>MATPFDRASSSIPVTVVTTLGAERYADPGATVLRLDPALHEHEPGSECVACAARGDIRAMLFDLLQASRQPGSNPVLSVVVDASRLDDPKPLIDRLERGVVPAFGLRDHTVARSFHLSRII</sequence>
<accession>A0A933NYN5</accession>
<evidence type="ECO:0000313" key="1">
    <source>
        <dbReference type="EMBL" id="MBI4921652.1"/>
    </source>
</evidence>
<evidence type="ECO:0000313" key="2">
    <source>
        <dbReference type="Proteomes" id="UP000782610"/>
    </source>
</evidence>